<feature type="compositionally biased region" description="Basic and acidic residues" evidence="12">
    <location>
        <begin position="1019"/>
        <end position="1032"/>
    </location>
</feature>
<dbReference type="WBParaSite" id="PgR131_g002_t05">
    <property type="protein sequence ID" value="PgR131_g002_t05"/>
    <property type="gene ID" value="PgR131_g002"/>
</dbReference>
<dbReference type="CDD" id="cd19672">
    <property type="entry name" value="UBR-box_UBR1_like"/>
    <property type="match status" value="1"/>
</dbReference>
<dbReference type="InterPro" id="IPR039164">
    <property type="entry name" value="UBR1-like"/>
</dbReference>
<dbReference type="Pfam" id="PF02207">
    <property type="entry name" value="zf-UBR"/>
    <property type="match status" value="1"/>
</dbReference>
<feature type="region of interest" description="Disordered" evidence="12">
    <location>
        <begin position="1015"/>
        <end position="1034"/>
    </location>
</feature>
<dbReference type="InterPro" id="IPR003769">
    <property type="entry name" value="ClpS_core"/>
</dbReference>
<dbReference type="InterPro" id="IPR003126">
    <property type="entry name" value="Znf_UBR"/>
</dbReference>
<accession>A0A915CEY5</accession>
<keyword evidence="6 10" id="KW-0833">Ubl conjugation pathway</keyword>
<evidence type="ECO:0000256" key="7">
    <source>
        <dbReference type="ARBA" id="ARBA00022833"/>
    </source>
</evidence>
<comment type="function">
    <text evidence="10">Ubiquitin ligase protein which is a component of the N-end rule pathway. Recognizes and binds to proteins bearing specific N-terminal residues that are destabilizing according to the N-end rule, leading to their ubiquitination and subsequent degradation.</text>
</comment>
<feature type="region of interest" description="Disordered" evidence="12">
    <location>
        <begin position="1267"/>
        <end position="1306"/>
    </location>
</feature>
<evidence type="ECO:0000256" key="10">
    <source>
        <dbReference type="RuleBase" id="RU366018"/>
    </source>
</evidence>
<dbReference type="Proteomes" id="UP000887569">
    <property type="component" value="Unplaced"/>
</dbReference>
<organism evidence="14 15">
    <name type="scientific">Parascaris univalens</name>
    <name type="common">Nematode worm</name>
    <dbReference type="NCBI Taxonomy" id="6257"/>
    <lineage>
        <taxon>Eukaryota</taxon>
        <taxon>Metazoa</taxon>
        <taxon>Ecdysozoa</taxon>
        <taxon>Nematoda</taxon>
        <taxon>Chromadorea</taxon>
        <taxon>Rhabditida</taxon>
        <taxon>Spirurina</taxon>
        <taxon>Ascaridomorpha</taxon>
        <taxon>Ascaridoidea</taxon>
        <taxon>Ascarididae</taxon>
        <taxon>Parascaris</taxon>
    </lineage>
</organism>
<evidence type="ECO:0000256" key="12">
    <source>
        <dbReference type="SAM" id="MobiDB-lite"/>
    </source>
</evidence>
<evidence type="ECO:0000256" key="2">
    <source>
        <dbReference type="ARBA" id="ARBA00004906"/>
    </source>
</evidence>
<dbReference type="PROSITE" id="PS51157">
    <property type="entry name" value="ZF_UBR"/>
    <property type="match status" value="1"/>
</dbReference>
<dbReference type="SMART" id="SM00396">
    <property type="entry name" value="ZnF_UBR1"/>
    <property type="match status" value="1"/>
</dbReference>
<dbReference type="GO" id="GO:0071596">
    <property type="term" value="P:ubiquitin-dependent protein catabolic process via the N-end rule pathway"/>
    <property type="evidence" value="ECO:0007669"/>
    <property type="project" value="UniProtKB-UniRule"/>
</dbReference>
<evidence type="ECO:0000256" key="11">
    <source>
        <dbReference type="SAM" id="Coils"/>
    </source>
</evidence>
<dbReference type="InterPro" id="IPR014719">
    <property type="entry name" value="Ribosomal_bL12_C/ClpS-like"/>
</dbReference>
<dbReference type="GO" id="GO:0005737">
    <property type="term" value="C:cytoplasm"/>
    <property type="evidence" value="ECO:0007669"/>
    <property type="project" value="TreeGrafter"/>
</dbReference>
<evidence type="ECO:0000259" key="13">
    <source>
        <dbReference type="PROSITE" id="PS51157"/>
    </source>
</evidence>
<dbReference type="PANTHER" id="PTHR21497:SF24">
    <property type="entry name" value="E3 UBIQUITIN-PROTEIN LIGASE UBR1"/>
    <property type="match status" value="1"/>
</dbReference>
<dbReference type="InterPro" id="IPR044046">
    <property type="entry name" value="E3_ligase_UBR-like_C"/>
</dbReference>
<keyword evidence="14" id="KW-1185">Reference proteome</keyword>
<keyword evidence="7 10" id="KW-0862">Zinc</keyword>
<feature type="coiled-coil region" evidence="11">
    <location>
        <begin position="1035"/>
        <end position="1074"/>
    </location>
</feature>
<dbReference type="GO" id="GO:0008270">
    <property type="term" value="F:zinc ion binding"/>
    <property type="evidence" value="ECO:0007669"/>
    <property type="project" value="UniProtKB-UniRule"/>
</dbReference>
<dbReference type="SUPFAM" id="SSF54736">
    <property type="entry name" value="ClpS-like"/>
    <property type="match status" value="1"/>
</dbReference>
<dbReference type="GO" id="GO:0000151">
    <property type="term" value="C:ubiquitin ligase complex"/>
    <property type="evidence" value="ECO:0007669"/>
    <property type="project" value="TreeGrafter"/>
</dbReference>
<name>A0A915CEY5_PARUN</name>
<dbReference type="SUPFAM" id="SSF46785">
    <property type="entry name" value="Winged helix' DNA-binding domain"/>
    <property type="match status" value="1"/>
</dbReference>
<dbReference type="FunFam" id="3.30.1390.10:FF:000010">
    <property type="entry name" value="E3 ubiquitin-protein ligase ubr-1"/>
    <property type="match status" value="1"/>
</dbReference>
<dbReference type="Pfam" id="PF18995">
    <property type="entry name" value="PRT6_C"/>
    <property type="match status" value="1"/>
</dbReference>
<evidence type="ECO:0000256" key="5">
    <source>
        <dbReference type="ARBA" id="ARBA00022771"/>
    </source>
</evidence>
<dbReference type="GO" id="GO:0061630">
    <property type="term" value="F:ubiquitin protein ligase activity"/>
    <property type="evidence" value="ECO:0007669"/>
    <property type="project" value="UniProtKB-UniRule"/>
</dbReference>
<protein>
    <recommendedName>
        <fullName evidence="10">E3 ubiquitin-protein ligase</fullName>
        <ecNumber evidence="10">2.3.2.27</ecNumber>
    </recommendedName>
</protein>
<evidence type="ECO:0000256" key="3">
    <source>
        <dbReference type="ARBA" id="ARBA00022679"/>
    </source>
</evidence>
<proteinExistence type="inferred from homology"/>
<keyword evidence="11" id="KW-0175">Coiled coil</keyword>
<dbReference type="Pfam" id="PF22960">
    <property type="entry name" value="WHD_UBR1"/>
    <property type="match status" value="1"/>
</dbReference>
<dbReference type="FunFam" id="2.10.110.30:FF:000001">
    <property type="entry name" value="E3 ubiquitin-protein ligase UBR2 isoform 1"/>
    <property type="match status" value="1"/>
</dbReference>
<dbReference type="InterPro" id="IPR036390">
    <property type="entry name" value="WH_DNA-bd_sf"/>
</dbReference>
<dbReference type="GO" id="GO:0016567">
    <property type="term" value="P:protein ubiquitination"/>
    <property type="evidence" value="ECO:0007669"/>
    <property type="project" value="UniProtKB-UniRule"/>
</dbReference>
<dbReference type="PANTHER" id="PTHR21497">
    <property type="entry name" value="UBIQUITIN LIGASE E3 ALPHA-RELATED"/>
    <property type="match status" value="1"/>
</dbReference>
<dbReference type="InterPro" id="IPR055194">
    <property type="entry name" value="UBR1-like_WH"/>
</dbReference>
<feature type="compositionally biased region" description="Basic residues" evidence="12">
    <location>
        <begin position="1275"/>
        <end position="1284"/>
    </location>
</feature>
<sequence length="1964" mass="220576">MLDKLISVARERDWRETERLLYEHWSQQCPLIFAPNAIAPWDVKVDEAKINDVLLHPVATAYCLDESAGADLKPLVVSCGLKEDGSRAGNICGRVFKCGEATYSCKECASDPTCVLCYQCFQRSVHKFHKYRMAASGGSGYCDCGDVEAWKQHPACEIHTSQTQPDDQQKSNEIPEDVSERVRALTRTILRYSTKLVCWPHGNDLPEIVSRVDLDPSLPPYQTILYNDETHTYDSVIRALNLSIHCNEQQAMLLATIVDREGRSSVRAGSNEFCARAKEEIQRRTQKDTNRRTEKSGPLEVLVVDTRLVAMQNFAIRLMNWLTAQTRNFPPLAWTVGEVLLNDRLVEEVNSMEVDDDDLKDTLLVHLMKLDRALWKAARANFHQMLMATVLMNGEHKQQFSRQFIRIYKKVFFDFIDDDHEHAVSITALTVQIFTVPTIARMLVADESALEHIFETLIDHCQRYLKEPDRKRFDFSAKSFPNVLRRALYMMYDQKYLLTVIPAESEWTQALRENFLRGCYSFVKFLSYMQGMDEVKRQSVEHQVWELEWETAFNIQLRVQTVTTLLIAWACSDKYVHAHLLDYLINEIQMVIKGSEDFSSKVKIKVNGVSAMCIPFDVTKCKLSIHQPLWRLLAGLFAAPASFLERITTTSMRDSTTADMLNLKGKRAMLYEMPMRVLVLCAQSQAQMWRRNGFSLINQVHNYLSPLCRTEMFDRDVLMMQVGAALSPPDVFLIRLLNRFALHNWAEVGFEEHRSSSPTGGTHEELSKSTVTLAEEMLHLLISIIGERFMPGVGVCTRKAMLRREVLHILATGPKPFSKIDRAIPECPLLEKLSLDEAVKSVADFRKPTKTSAGMFSLKKSVLNEYNAYFYHYSKTDISQAEQYQQKERANGDKSLIACPPPRLPSFEPFFRPITSLLRSSVLLTLIRTIIERTAKRSRYSSDALFHRALFLVGMGLVEEAANNKFDFIHAADESAIFELLEKLNGKPEVQANADLLAWTVQRYKELKAAASGLSTASSKKDDDSKDADRQAKRAAIAARMRKQAMEQMNRMQKKFITQNKDLLEAQKHDEEENVMSRAVDEDEEPIGVLPDDSGFPVCLGGARYAVGSVASRRVTCILCQEVEEVKFTGRALVCVAYQQQSCLFAQRHSKVRAPTDLLVSASLPVGMDASTCGHAMHFDCYIQYCDLLKSRERGRPRQQLALNQRMVDVEANEYLCPLCKRLSNTAMPLLPTISSLNVKRFSESRTHLIDFDEWVNTLSELINEPFTSQTTKPVRSHNRKRSHSERSLLEITKRGSEGTSDNILSTSVPSASALSLMMESEGTGEPVRGGEATAEPDEQQGGVVPHAGVVIGSVAERPAVDARILSMLPPLPSLPNVVHKIKEFMGHSKPLNDNVPTTLMTWEMIKCFLKAAHMRSDTLEDPCTNFGKNVMETVTAWQMTAFALRSIAAVLRCEKKPLFGAFNTRQRECFYNMSRVCAVAAFNCRPEDLRLVLGHLLAPLLGACNVPENSRASSAAAGMQATSTTKSSLPTLLLVAGPPLARSSPIASPTTTNPTSPFSDGALLKFPSLSPFANAASYASAVAAMQAPVNVLSVDMVSLAIELAMCIGWTWVDGRMTIHNGNKNVDIHVIPDGSQDELFAIRLALIGHLYQIFVSFDDSIEMHSSSSPRSPHMAESVDSDLESIISQLYTTVKPTQPLVSVSNLKELLSTGVVEFLRPLALFFHAVTLVPPPEALKDPSVHEYDSLCRYLGFSNHMADLLRGPCVQRLFTQWTAQQSVIPVPDIVRQPVMENRLVQLPEDFSELINQAASFKCPSIQMEEHASSVPTLCLICGTLLCSQSYCCQRTINRETLGACSYHLQNCSGPSGGMFLRIRDSQVILLASRARGCFHAAPYVDEFGETDFGFRRGNPLHLNHELYAKLEHLWLHQGFSRVRAGRLKISFPELAISIRRPSAAYTHQRHYS</sequence>
<feature type="compositionally biased region" description="Basic and acidic residues" evidence="12">
    <location>
        <begin position="1285"/>
        <end position="1297"/>
    </location>
</feature>
<evidence type="ECO:0000313" key="16">
    <source>
        <dbReference type="WBParaSite" id="PgR131_g002_t05"/>
    </source>
</evidence>
<evidence type="ECO:0000313" key="15">
    <source>
        <dbReference type="WBParaSite" id="PgR131_g002_t04"/>
    </source>
</evidence>
<evidence type="ECO:0000256" key="9">
    <source>
        <dbReference type="PROSITE-ProRule" id="PRU00508"/>
    </source>
</evidence>
<dbReference type="EC" id="2.3.2.27" evidence="10"/>
<keyword evidence="3 10" id="KW-0808">Transferase</keyword>
<dbReference type="WBParaSite" id="PgR131_g002_t04">
    <property type="protein sequence ID" value="PgR131_g002_t04"/>
    <property type="gene ID" value="PgR131_g002"/>
</dbReference>
<feature type="region of interest" description="Disordered" evidence="12">
    <location>
        <begin position="1320"/>
        <end position="1343"/>
    </location>
</feature>
<feature type="zinc finger region" description="UBR-type" evidence="9">
    <location>
        <begin position="90"/>
        <end position="161"/>
    </location>
</feature>
<comment type="similarity">
    <text evidence="8 10">Belongs to the E3 ubiquitin-protein ligase UBR1-like family.</text>
</comment>
<dbReference type="Gene3D" id="2.10.110.30">
    <property type="match status" value="1"/>
</dbReference>
<evidence type="ECO:0000313" key="14">
    <source>
        <dbReference type="Proteomes" id="UP000887569"/>
    </source>
</evidence>
<evidence type="ECO:0000256" key="4">
    <source>
        <dbReference type="ARBA" id="ARBA00022723"/>
    </source>
</evidence>
<evidence type="ECO:0000256" key="1">
    <source>
        <dbReference type="ARBA" id="ARBA00000900"/>
    </source>
</evidence>
<dbReference type="Gene3D" id="3.30.1390.10">
    <property type="match status" value="1"/>
</dbReference>
<reference evidence="15 16" key="1">
    <citation type="submission" date="2022-11" db="UniProtKB">
        <authorList>
            <consortium name="WormBaseParasite"/>
        </authorList>
    </citation>
    <scope>IDENTIFICATION</scope>
</reference>
<feature type="domain" description="UBR-type" evidence="13">
    <location>
        <begin position="90"/>
        <end position="161"/>
    </location>
</feature>
<comment type="pathway">
    <text evidence="2 10">Protein modification; protein ubiquitination.</text>
</comment>
<keyword evidence="4 10" id="KW-0479">Metal-binding</keyword>
<comment type="catalytic activity">
    <reaction evidence="1 10">
        <text>S-ubiquitinyl-[E2 ubiquitin-conjugating enzyme]-L-cysteine + [acceptor protein]-L-lysine = [E2 ubiquitin-conjugating enzyme]-L-cysteine + N(6)-ubiquitinyl-[acceptor protein]-L-lysine.</text>
        <dbReference type="EC" id="2.3.2.27"/>
    </reaction>
</comment>
<evidence type="ECO:0000256" key="8">
    <source>
        <dbReference type="ARBA" id="ARBA00046341"/>
    </source>
</evidence>
<keyword evidence="5 10" id="KW-0863">Zinc-finger</keyword>
<dbReference type="Pfam" id="PF02617">
    <property type="entry name" value="ClpS"/>
    <property type="match status" value="1"/>
</dbReference>
<evidence type="ECO:0000256" key="6">
    <source>
        <dbReference type="ARBA" id="ARBA00022786"/>
    </source>
</evidence>